<feature type="compositionally biased region" description="Polar residues" evidence="1">
    <location>
        <begin position="25"/>
        <end position="38"/>
    </location>
</feature>
<name>A0A4D4JBT9_9PSEU</name>
<evidence type="ECO:0000313" key="3">
    <source>
        <dbReference type="Proteomes" id="UP000298860"/>
    </source>
</evidence>
<dbReference type="RefSeq" id="WP_137814401.1">
    <property type="nucleotide sequence ID" value="NZ_BJFL01000013.1"/>
</dbReference>
<feature type="compositionally biased region" description="Polar residues" evidence="1">
    <location>
        <begin position="144"/>
        <end position="164"/>
    </location>
</feature>
<comment type="caution">
    <text evidence="2">The sequence shown here is derived from an EMBL/GenBank/DDBJ whole genome shotgun (WGS) entry which is preliminary data.</text>
</comment>
<evidence type="ECO:0000313" key="2">
    <source>
        <dbReference type="EMBL" id="GDY31323.1"/>
    </source>
</evidence>
<accession>A0A4D4JBT9</accession>
<feature type="compositionally biased region" description="Low complexity" evidence="1">
    <location>
        <begin position="61"/>
        <end position="70"/>
    </location>
</feature>
<dbReference type="AlphaFoldDB" id="A0A4D4JBT9"/>
<dbReference type="Proteomes" id="UP000298860">
    <property type="component" value="Unassembled WGS sequence"/>
</dbReference>
<keyword evidence="3" id="KW-1185">Reference proteome</keyword>
<protein>
    <submittedName>
        <fullName evidence="2">Uncharacterized protein</fullName>
    </submittedName>
</protein>
<dbReference type="OrthoDB" id="5187609at2"/>
<feature type="region of interest" description="Disordered" evidence="1">
    <location>
        <begin position="1"/>
        <end position="235"/>
    </location>
</feature>
<dbReference type="EMBL" id="BJFL01000013">
    <property type="protein sequence ID" value="GDY31323.1"/>
    <property type="molecule type" value="Genomic_DNA"/>
</dbReference>
<sequence length="235" mass="25063">MDPRDRAEAQLARARARGAHVVTPDSATSPMDASNTVQIPRVVVNDADPRQGGRDATMVLPPGAAPGAQPAGPPQHLGHAPQQRTSAPPPSPQQYGSPEHGTHQQHGGQQHGGQQQGPQQQGDPRGGHRQQPHHAPPPGAQHQTSQQPGMQQQNSPHQGAQQHGSPERTAPHPSGQPHQAHPQHPVQKPLTRQLPGLLPTVQQAQPHRPSLAERLNGELVDPGEGPENGQRDQRR</sequence>
<feature type="compositionally biased region" description="Low complexity" evidence="1">
    <location>
        <begin position="171"/>
        <end position="189"/>
    </location>
</feature>
<organism evidence="2 3">
    <name type="scientific">Gandjariella thermophila</name>
    <dbReference type="NCBI Taxonomy" id="1931992"/>
    <lineage>
        <taxon>Bacteria</taxon>
        <taxon>Bacillati</taxon>
        <taxon>Actinomycetota</taxon>
        <taxon>Actinomycetes</taxon>
        <taxon>Pseudonocardiales</taxon>
        <taxon>Pseudonocardiaceae</taxon>
        <taxon>Gandjariella</taxon>
    </lineage>
</organism>
<reference evidence="3" key="1">
    <citation type="submission" date="2019-04" db="EMBL/GenBank/DDBJ databases">
        <title>Draft genome sequence of Pseudonocardiaceae bacterium SL3-2-4.</title>
        <authorList>
            <person name="Ningsih F."/>
            <person name="Yokota A."/>
            <person name="Sakai Y."/>
            <person name="Nanatani K."/>
            <person name="Yabe S."/>
            <person name="Oetari A."/>
            <person name="Sjamsuridzal W."/>
        </authorList>
    </citation>
    <scope>NUCLEOTIDE SEQUENCE [LARGE SCALE GENOMIC DNA]</scope>
    <source>
        <strain evidence="3">SL3-2-4</strain>
    </source>
</reference>
<proteinExistence type="predicted"/>
<evidence type="ECO:0000256" key="1">
    <source>
        <dbReference type="SAM" id="MobiDB-lite"/>
    </source>
</evidence>
<gene>
    <name evidence="2" type="ORF">GTS_29560</name>
</gene>